<feature type="repeat" description="PPR" evidence="3">
    <location>
        <begin position="145"/>
        <end position="179"/>
    </location>
</feature>
<dbReference type="Gene3D" id="1.25.40.10">
    <property type="entry name" value="Tetratricopeptide repeat domain"/>
    <property type="match status" value="2"/>
</dbReference>
<dbReference type="NCBIfam" id="TIGR00756">
    <property type="entry name" value="PPR"/>
    <property type="match status" value="3"/>
</dbReference>
<protein>
    <recommendedName>
        <fullName evidence="6">Pentatricopeptide repeat-containing protein</fullName>
    </recommendedName>
</protein>
<dbReference type="Pfam" id="PF01535">
    <property type="entry name" value="PPR"/>
    <property type="match status" value="1"/>
</dbReference>
<gene>
    <name evidence="4" type="ORF">FEM48_Zijuj07G0014300</name>
</gene>
<feature type="repeat" description="PPR" evidence="3">
    <location>
        <begin position="281"/>
        <end position="315"/>
    </location>
</feature>
<keyword evidence="2" id="KW-0677">Repeat</keyword>
<dbReference type="GO" id="GO:0003723">
    <property type="term" value="F:RNA binding"/>
    <property type="evidence" value="ECO:0007669"/>
    <property type="project" value="InterPro"/>
</dbReference>
<comment type="caution">
    <text evidence="4">The sequence shown here is derived from an EMBL/GenBank/DDBJ whole genome shotgun (WGS) entry which is preliminary data.</text>
</comment>
<dbReference type="GO" id="GO:0009451">
    <property type="term" value="P:RNA modification"/>
    <property type="evidence" value="ECO:0007669"/>
    <property type="project" value="InterPro"/>
</dbReference>
<evidence type="ECO:0000313" key="5">
    <source>
        <dbReference type="Proteomes" id="UP000813462"/>
    </source>
</evidence>
<accession>A0A978V1M8</accession>
<dbReference type="Pfam" id="PF13812">
    <property type="entry name" value="PPR_3"/>
    <property type="match status" value="1"/>
</dbReference>
<dbReference type="AlphaFoldDB" id="A0A978V1M8"/>
<name>A0A978V1M8_ZIZJJ</name>
<evidence type="ECO:0000313" key="4">
    <source>
        <dbReference type="EMBL" id="KAH7521261.1"/>
    </source>
</evidence>
<dbReference type="FunFam" id="1.25.40.10:FF:000393">
    <property type="entry name" value="Pentatricopeptide repeat-containing protein At1g20230"/>
    <property type="match status" value="1"/>
</dbReference>
<dbReference type="FunFam" id="1.25.40.10:FF:000598">
    <property type="entry name" value="pentatricopeptide repeat-containing protein At1g20230 isoform X2"/>
    <property type="match status" value="1"/>
</dbReference>
<dbReference type="InterPro" id="IPR011990">
    <property type="entry name" value="TPR-like_helical_dom_sf"/>
</dbReference>
<evidence type="ECO:0000256" key="3">
    <source>
        <dbReference type="PROSITE-ProRule" id="PRU00708"/>
    </source>
</evidence>
<evidence type="ECO:0000256" key="1">
    <source>
        <dbReference type="ARBA" id="ARBA00006643"/>
    </source>
</evidence>
<evidence type="ECO:0008006" key="6">
    <source>
        <dbReference type="Google" id="ProtNLM"/>
    </source>
</evidence>
<comment type="similarity">
    <text evidence="1">Belongs to the PPR family. PCMP-H subfamily.</text>
</comment>
<feature type="repeat" description="PPR" evidence="3">
    <location>
        <begin position="246"/>
        <end position="280"/>
    </location>
</feature>
<dbReference type="InterPro" id="IPR002885">
    <property type="entry name" value="PPR_rpt"/>
</dbReference>
<reference evidence="4" key="1">
    <citation type="journal article" date="2021" name="Front. Plant Sci.">
        <title>Chromosome-Scale Genome Assembly for Chinese Sour Jujube and Insights Into Its Genome Evolution and Domestication Signature.</title>
        <authorList>
            <person name="Shen L.-Y."/>
            <person name="Luo H."/>
            <person name="Wang X.-L."/>
            <person name="Wang X.-M."/>
            <person name="Qiu X.-J."/>
            <person name="Liu H."/>
            <person name="Zhou S.-S."/>
            <person name="Jia K.-H."/>
            <person name="Nie S."/>
            <person name="Bao Y.-T."/>
            <person name="Zhang R.-G."/>
            <person name="Yun Q.-Z."/>
            <person name="Chai Y.-H."/>
            <person name="Lu J.-Y."/>
            <person name="Li Y."/>
            <person name="Zhao S.-W."/>
            <person name="Mao J.-F."/>
            <person name="Jia S.-G."/>
            <person name="Mao Y.-M."/>
        </authorList>
    </citation>
    <scope>NUCLEOTIDE SEQUENCE</scope>
    <source>
        <strain evidence="4">AT0</strain>
        <tissue evidence="4">Leaf</tissue>
    </source>
</reference>
<sequence length="400" mass="44362">MTSFHFGGLLFYDLSDMNSSSKKCLWLNVYWGLFSNVNSWNSARQLSLPQCCQGLCWVTILESWSAASWNYICIRVFLRFICAVLFTACDLKCGHPREAHKLFDGLSQRDMVIWSALIAGYSRLGCVDEAKVLFYEMRNAGLEHNTVSWNGMITGFNHSGLYSKATSMFQKMHLEGFQPDSATISSVLSAIGDLKDFNMGIQVHSHVVKQGLGPDKCIVSALIDMYGKCSCTLEMSQVFNESDKMDVGAFNALVTGLSQNGLVDNLMEAFRRFKGQGLELNIVSWTSIIACCSQNGKDMDALELFREMQMEGMKPNSITIPCLLPACGNIAALMHGKAAHCFSIRIGISNDVYVGSALMIECMQNVVESNCPSFALKMPNRNLVSSLECHYEGYAMHVKG</sequence>
<organism evidence="4 5">
    <name type="scientific">Ziziphus jujuba var. spinosa</name>
    <dbReference type="NCBI Taxonomy" id="714518"/>
    <lineage>
        <taxon>Eukaryota</taxon>
        <taxon>Viridiplantae</taxon>
        <taxon>Streptophyta</taxon>
        <taxon>Embryophyta</taxon>
        <taxon>Tracheophyta</taxon>
        <taxon>Spermatophyta</taxon>
        <taxon>Magnoliopsida</taxon>
        <taxon>eudicotyledons</taxon>
        <taxon>Gunneridae</taxon>
        <taxon>Pentapetalae</taxon>
        <taxon>rosids</taxon>
        <taxon>fabids</taxon>
        <taxon>Rosales</taxon>
        <taxon>Rhamnaceae</taxon>
        <taxon>Paliureae</taxon>
        <taxon>Ziziphus</taxon>
    </lineage>
</organism>
<dbReference type="PANTHER" id="PTHR47926:SF347">
    <property type="entry name" value="PENTATRICOPEPTIDE REPEAT-CONTAINING PROTEIN"/>
    <property type="match status" value="1"/>
</dbReference>
<dbReference type="PANTHER" id="PTHR47926">
    <property type="entry name" value="PENTATRICOPEPTIDE REPEAT-CONTAINING PROTEIN"/>
    <property type="match status" value="1"/>
</dbReference>
<dbReference type="InterPro" id="IPR046960">
    <property type="entry name" value="PPR_At4g14850-like_plant"/>
</dbReference>
<proteinExistence type="inferred from homology"/>
<evidence type="ECO:0000256" key="2">
    <source>
        <dbReference type="ARBA" id="ARBA00022737"/>
    </source>
</evidence>
<feature type="repeat" description="PPR" evidence="3">
    <location>
        <begin position="110"/>
        <end position="144"/>
    </location>
</feature>
<dbReference type="PROSITE" id="PS51375">
    <property type="entry name" value="PPR"/>
    <property type="match status" value="4"/>
</dbReference>
<dbReference type="Proteomes" id="UP000813462">
    <property type="component" value="Unassembled WGS sequence"/>
</dbReference>
<dbReference type="EMBL" id="JAEACU010000007">
    <property type="protein sequence ID" value="KAH7521261.1"/>
    <property type="molecule type" value="Genomic_DNA"/>
</dbReference>
<dbReference type="Pfam" id="PF13041">
    <property type="entry name" value="PPR_2"/>
    <property type="match status" value="2"/>
</dbReference>